<gene>
    <name evidence="1" type="ORF">MEC_00978</name>
</gene>
<reference evidence="1 2" key="1">
    <citation type="submission" date="2012-03" db="EMBL/GenBank/DDBJ databases">
        <title>The Genome Sequence of Bartonella alsatica IBS 382.</title>
        <authorList>
            <consortium name="The Broad Institute Genome Sequencing Platform"/>
            <consortium name="The Broad Institute Genome Sequencing Center for Infectious Disease"/>
            <person name="Feldgarden M."/>
            <person name="Kirby J."/>
            <person name="Kosoy M."/>
            <person name="Birtles R."/>
            <person name="Probert W.S."/>
            <person name="Chiaraviglio L."/>
            <person name="Young S.K."/>
            <person name="Zeng Q."/>
            <person name="Gargeya S."/>
            <person name="Fitzgerald M."/>
            <person name="Haas B."/>
            <person name="Abouelleil A."/>
            <person name="Alvarado L."/>
            <person name="Arachchi H.M."/>
            <person name="Berlin A."/>
            <person name="Chapman S.B."/>
            <person name="Gearin G."/>
            <person name="Goldberg J."/>
            <person name="Griggs A."/>
            <person name="Gujja S."/>
            <person name="Hansen M."/>
            <person name="Heiman D."/>
            <person name="Howarth C."/>
            <person name="Larimer J."/>
            <person name="Lui A."/>
            <person name="MacDonald P.J.P."/>
            <person name="McCowen C."/>
            <person name="Montmayeur A."/>
            <person name="Murphy C."/>
            <person name="Neiman D."/>
            <person name="Pearson M."/>
            <person name="Priest M."/>
            <person name="Roberts A."/>
            <person name="Saif S."/>
            <person name="Shea T."/>
            <person name="Sisk P."/>
            <person name="Stolte C."/>
            <person name="Sykes S."/>
            <person name="Wortman J."/>
            <person name="Nusbaum C."/>
            <person name="Birren B."/>
        </authorList>
    </citation>
    <scope>NUCLEOTIDE SEQUENCE [LARGE SCALE GENOMIC DNA]</scope>
    <source>
        <strain evidence="1 2">IBS 382</strain>
    </source>
</reference>
<dbReference type="AlphaFoldDB" id="J1IV88"/>
<evidence type="ECO:0000313" key="1">
    <source>
        <dbReference type="EMBL" id="EJF75502.1"/>
    </source>
</evidence>
<accession>J1IV88</accession>
<name>J1IV88_9HYPH</name>
<evidence type="ECO:0000313" key="2">
    <source>
        <dbReference type="Proteomes" id="UP000008761"/>
    </source>
</evidence>
<protein>
    <submittedName>
        <fullName evidence="1">Uncharacterized protein</fullName>
    </submittedName>
</protein>
<dbReference type="EMBL" id="AIME01000004">
    <property type="protein sequence ID" value="EJF75502.1"/>
    <property type="molecule type" value="Genomic_DNA"/>
</dbReference>
<sequence length="42" mass="4923">MCGVFLNNFSNRYKLESLTEDSKFYFWLRGGIWIELMLGGSV</sequence>
<organism evidence="1 2">
    <name type="scientific">Bartonella alsatica IBS 382</name>
    <dbReference type="NCBI Taxonomy" id="1094551"/>
    <lineage>
        <taxon>Bacteria</taxon>
        <taxon>Pseudomonadati</taxon>
        <taxon>Pseudomonadota</taxon>
        <taxon>Alphaproteobacteria</taxon>
        <taxon>Hyphomicrobiales</taxon>
        <taxon>Bartonellaceae</taxon>
        <taxon>Bartonella</taxon>
    </lineage>
</organism>
<dbReference type="Proteomes" id="UP000008761">
    <property type="component" value="Unassembled WGS sequence"/>
</dbReference>
<dbReference type="HOGENOM" id="CLU_3247742_0_0_5"/>
<comment type="caution">
    <text evidence="1">The sequence shown here is derived from an EMBL/GenBank/DDBJ whole genome shotgun (WGS) entry which is preliminary data.</text>
</comment>
<proteinExistence type="predicted"/>